<reference evidence="1" key="1">
    <citation type="journal article" date="2021" name="PeerJ">
        <title>Extensive microbial diversity within the chicken gut microbiome revealed by metagenomics and culture.</title>
        <authorList>
            <person name="Gilroy R."/>
            <person name="Ravi A."/>
            <person name="Getino M."/>
            <person name="Pursley I."/>
            <person name="Horton D.L."/>
            <person name="Alikhan N.F."/>
            <person name="Baker D."/>
            <person name="Gharbi K."/>
            <person name="Hall N."/>
            <person name="Watson M."/>
            <person name="Adriaenssens E.M."/>
            <person name="Foster-Nyarko E."/>
            <person name="Jarju S."/>
            <person name="Secka A."/>
            <person name="Antonio M."/>
            <person name="Oren A."/>
            <person name="Chaudhuri R.R."/>
            <person name="La Ragione R."/>
            <person name="Hildebrand F."/>
            <person name="Pallen M.J."/>
        </authorList>
    </citation>
    <scope>NUCLEOTIDE SEQUENCE</scope>
    <source>
        <strain evidence="1">CHK196-7946</strain>
    </source>
</reference>
<protein>
    <submittedName>
        <fullName evidence="1">Uncharacterized protein</fullName>
    </submittedName>
</protein>
<dbReference type="AlphaFoldDB" id="A0A9D2TMX8"/>
<reference evidence="1" key="2">
    <citation type="submission" date="2021-04" db="EMBL/GenBank/DDBJ databases">
        <authorList>
            <person name="Gilroy R."/>
        </authorList>
    </citation>
    <scope>NUCLEOTIDE SEQUENCE</scope>
    <source>
        <strain evidence="1">CHK196-7946</strain>
    </source>
</reference>
<accession>A0A9D2TMX8</accession>
<sequence length="161" mass="18898">MINKSSKDDAEMTNSEFKKLMALTKIFVKDNIELPRNGEFETYDLESRESRDKFYLDIDRRGRIELSKFKMQNRYAVTKQPLVRIDIDSPPHRNPDGTLTSRNHIHIFRETDNDTGNLPWAYDLGTVIPVKPDQDRIDFMTIFSRFCEYCNICIDNVQGVI</sequence>
<comment type="caution">
    <text evidence="1">The sequence shown here is derived from an EMBL/GenBank/DDBJ whole genome shotgun (WGS) entry which is preliminary data.</text>
</comment>
<dbReference type="InterPro" id="IPR053916">
    <property type="entry name" value="DUF6978"/>
</dbReference>
<proteinExistence type="predicted"/>
<dbReference type="Proteomes" id="UP000823902">
    <property type="component" value="Unassembled WGS sequence"/>
</dbReference>
<name>A0A9D2TMX8_9FIRM</name>
<dbReference type="EMBL" id="DWVY01000045">
    <property type="protein sequence ID" value="HJC75011.1"/>
    <property type="molecule type" value="Genomic_DNA"/>
</dbReference>
<evidence type="ECO:0000313" key="2">
    <source>
        <dbReference type="Proteomes" id="UP000823902"/>
    </source>
</evidence>
<organism evidence="1 2">
    <name type="scientific">Candidatus Mediterraneibacter faecavium</name>
    <dbReference type="NCBI Taxonomy" id="2838668"/>
    <lineage>
        <taxon>Bacteria</taxon>
        <taxon>Bacillati</taxon>
        <taxon>Bacillota</taxon>
        <taxon>Clostridia</taxon>
        <taxon>Lachnospirales</taxon>
        <taxon>Lachnospiraceae</taxon>
        <taxon>Mediterraneibacter</taxon>
    </lineage>
</organism>
<dbReference type="Pfam" id="PF22398">
    <property type="entry name" value="DUF6978"/>
    <property type="match status" value="1"/>
</dbReference>
<gene>
    <name evidence="1" type="ORF">H9697_08730</name>
</gene>
<evidence type="ECO:0000313" key="1">
    <source>
        <dbReference type="EMBL" id="HJC75011.1"/>
    </source>
</evidence>